<evidence type="ECO:0000259" key="6">
    <source>
        <dbReference type="PROSITE" id="PS51935"/>
    </source>
</evidence>
<dbReference type="AlphaFoldDB" id="A0AAW8DIL3"/>
<dbReference type="Pfam" id="PF00877">
    <property type="entry name" value="NLPC_P60"/>
    <property type="match status" value="1"/>
</dbReference>
<keyword evidence="3 7" id="KW-0378">Hydrolase</keyword>
<evidence type="ECO:0000256" key="2">
    <source>
        <dbReference type="ARBA" id="ARBA00022670"/>
    </source>
</evidence>
<dbReference type="EMBL" id="JAUSRG010000003">
    <property type="protein sequence ID" value="MDP9904668.1"/>
    <property type="molecule type" value="Genomic_DNA"/>
</dbReference>
<keyword evidence="2" id="KW-0645">Protease</keyword>
<dbReference type="GO" id="GO:0006508">
    <property type="term" value="P:proteolysis"/>
    <property type="evidence" value="ECO:0007669"/>
    <property type="project" value="UniProtKB-KW"/>
</dbReference>
<accession>A0AAW8DIL3</accession>
<evidence type="ECO:0000256" key="3">
    <source>
        <dbReference type="ARBA" id="ARBA00022801"/>
    </source>
</evidence>
<evidence type="ECO:0000313" key="10">
    <source>
        <dbReference type="Proteomes" id="UP001242995"/>
    </source>
</evidence>
<comment type="caution">
    <text evidence="7">The sequence shown here is derived from an EMBL/GenBank/DDBJ whole genome shotgun (WGS) entry which is preliminary data.</text>
</comment>
<dbReference type="EMBL" id="JAUSTF010000004">
    <property type="protein sequence ID" value="MDQ0180903.1"/>
    <property type="molecule type" value="Genomic_DNA"/>
</dbReference>
<dbReference type="RefSeq" id="WP_306960499.1">
    <property type="nucleotide sequence ID" value="NZ_JAUSRG010000003.1"/>
</dbReference>
<evidence type="ECO:0000313" key="9">
    <source>
        <dbReference type="Proteomes" id="UP001230951"/>
    </source>
</evidence>
<feature type="compositionally biased region" description="Low complexity" evidence="5">
    <location>
        <begin position="91"/>
        <end position="141"/>
    </location>
</feature>
<dbReference type="InterPro" id="IPR051794">
    <property type="entry name" value="PG_Endopeptidase_C40"/>
</dbReference>
<proteinExistence type="inferred from homology"/>
<dbReference type="InterPro" id="IPR038765">
    <property type="entry name" value="Papain-like_cys_pep_sf"/>
</dbReference>
<dbReference type="PANTHER" id="PTHR47359:SF3">
    <property type="entry name" value="NLP_P60 DOMAIN-CONTAINING PROTEIN-RELATED"/>
    <property type="match status" value="1"/>
</dbReference>
<sequence length="268" mass="26545">MATTTNARHRADTASPITTVSKALGASAIGPGALVVAVSSGLVLSGSPAANADAGARESQTAVEATAQIQEAPAILASPAARISFERPKVSSKAAPAPKPSATLAGPRAAAASLPPAPTLTPAARTPVQAAARAGERTAPASQATVPGRSSTAHLAPSEGIGAAIIAAAYAQLGVQQDCTMLVTHSLAAAGINFHGWPKDYLTLGRTVSAAEARPGDLVYYPDGGMGEAHIAVYAGNGQAIHGGWNGATTVLFSVNVGTGHTFIHVGK</sequence>
<evidence type="ECO:0000256" key="5">
    <source>
        <dbReference type="SAM" id="MobiDB-lite"/>
    </source>
</evidence>
<organism evidence="7 10">
    <name type="scientific">Arthrobacter bambusae</name>
    <dbReference type="NCBI Taxonomy" id="1338426"/>
    <lineage>
        <taxon>Bacteria</taxon>
        <taxon>Bacillati</taxon>
        <taxon>Actinomycetota</taxon>
        <taxon>Actinomycetes</taxon>
        <taxon>Micrococcales</taxon>
        <taxon>Micrococcaceae</taxon>
        <taxon>Arthrobacter</taxon>
    </lineage>
</organism>
<dbReference type="SUPFAM" id="SSF54001">
    <property type="entry name" value="Cysteine proteinases"/>
    <property type="match status" value="1"/>
</dbReference>
<dbReference type="Proteomes" id="UP001230951">
    <property type="component" value="Unassembled WGS sequence"/>
</dbReference>
<evidence type="ECO:0000313" key="7">
    <source>
        <dbReference type="EMBL" id="MDP9904668.1"/>
    </source>
</evidence>
<feature type="region of interest" description="Disordered" evidence="5">
    <location>
        <begin position="87"/>
        <end position="153"/>
    </location>
</feature>
<feature type="domain" description="NlpC/P60" evidence="6">
    <location>
        <begin position="139"/>
        <end position="268"/>
    </location>
</feature>
<dbReference type="GO" id="GO:0008234">
    <property type="term" value="F:cysteine-type peptidase activity"/>
    <property type="evidence" value="ECO:0007669"/>
    <property type="project" value="UniProtKB-KW"/>
</dbReference>
<dbReference type="PANTHER" id="PTHR47359">
    <property type="entry name" value="PEPTIDOGLYCAN DL-ENDOPEPTIDASE CWLO"/>
    <property type="match status" value="1"/>
</dbReference>
<evidence type="ECO:0000256" key="4">
    <source>
        <dbReference type="ARBA" id="ARBA00022807"/>
    </source>
</evidence>
<keyword evidence="9" id="KW-1185">Reference proteome</keyword>
<keyword evidence="4" id="KW-0788">Thiol protease</keyword>
<evidence type="ECO:0000256" key="1">
    <source>
        <dbReference type="ARBA" id="ARBA00007074"/>
    </source>
</evidence>
<feature type="compositionally biased region" description="Polar residues" evidence="5">
    <location>
        <begin position="142"/>
        <end position="153"/>
    </location>
</feature>
<evidence type="ECO:0000313" key="8">
    <source>
        <dbReference type="EMBL" id="MDQ0180903.1"/>
    </source>
</evidence>
<name>A0AAW8DIL3_9MICC</name>
<dbReference type="InterPro" id="IPR000064">
    <property type="entry name" value="NLP_P60_dom"/>
</dbReference>
<comment type="similarity">
    <text evidence="1">Belongs to the peptidase C40 family.</text>
</comment>
<dbReference type="Gene3D" id="3.90.1720.10">
    <property type="entry name" value="endopeptidase domain like (from Nostoc punctiforme)"/>
    <property type="match status" value="1"/>
</dbReference>
<gene>
    <name evidence="7" type="ORF">J2S90_001623</name>
    <name evidence="8" type="ORF">J2S93_002330</name>
</gene>
<protein>
    <submittedName>
        <fullName evidence="7">Cell wall-associated NlpC family hydrolase</fullName>
    </submittedName>
</protein>
<reference evidence="7 9" key="1">
    <citation type="submission" date="2023-07" db="EMBL/GenBank/DDBJ databases">
        <title>Sorghum-associated microbial communities from plants grown in Nebraska, USA.</title>
        <authorList>
            <person name="Schachtman D."/>
        </authorList>
    </citation>
    <scope>NUCLEOTIDE SEQUENCE</scope>
    <source>
        <strain evidence="7">DS1006</strain>
        <strain evidence="8 9">DS1016</strain>
    </source>
</reference>
<dbReference type="PROSITE" id="PS51935">
    <property type="entry name" value="NLPC_P60"/>
    <property type="match status" value="1"/>
</dbReference>
<dbReference type="Proteomes" id="UP001242995">
    <property type="component" value="Unassembled WGS sequence"/>
</dbReference>